<comment type="pathway">
    <text evidence="9 10">Porphyrin-containing compound metabolism; protoheme biosynthesis; protoheme from protoporphyrin-IX: step 1/1.</text>
</comment>
<evidence type="ECO:0000256" key="10">
    <source>
        <dbReference type="RuleBase" id="RU000607"/>
    </source>
</evidence>
<keyword evidence="2 9" id="KW-0963">Cytoplasm</keyword>
<evidence type="ECO:0000256" key="8">
    <source>
        <dbReference type="ARBA" id="ARBA00024536"/>
    </source>
</evidence>
<feature type="binding site" evidence="9">
    <location>
        <position position="210"/>
    </location>
    <ligand>
        <name>Fe(2+)</name>
        <dbReference type="ChEBI" id="CHEBI:29033"/>
    </ligand>
</feature>
<name>A0A4R8IL70_9GAMM</name>
<dbReference type="SUPFAM" id="SSF53800">
    <property type="entry name" value="Chelatase"/>
    <property type="match status" value="1"/>
</dbReference>
<dbReference type="InterPro" id="IPR001015">
    <property type="entry name" value="Ferrochelatase"/>
</dbReference>
<dbReference type="EC" id="4.98.1.1" evidence="9 10"/>
<dbReference type="HAMAP" id="MF_00323">
    <property type="entry name" value="Ferrochelatase"/>
    <property type="match status" value="1"/>
</dbReference>
<comment type="function">
    <text evidence="9 10">Catalyzes the ferrous insertion into protoporphyrin IX.</text>
</comment>
<dbReference type="InterPro" id="IPR033659">
    <property type="entry name" value="Ferrochelatase_N"/>
</dbReference>
<dbReference type="EMBL" id="SOQX01000003">
    <property type="protein sequence ID" value="TDY01531.1"/>
    <property type="molecule type" value="Genomic_DNA"/>
</dbReference>
<evidence type="ECO:0000313" key="12">
    <source>
        <dbReference type="Proteomes" id="UP000294914"/>
    </source>
</evidence>
<comment type="subcellular location">
    <subcellularLocation>
        <location evidence="9 10">Cytoplasm</location>
    </subcellularLocation>
</comment>
<comment type="catalytic activity">
    <reaction evidence="9 10">
        <text>heme b + 2 H(+) = protoporphyrin IX + Fe(2+)</text>
        <dbReference type="Rhea" id="RHEA:22584"/>
        <dbReference type="ChEBI" id="CHEBI:15378"/>
        <dbReference type="ChEBI" id="CHEBI:29033"/>
        <dbReference type="ChEBI" id="CHEBI:57306"/>
        <dbReference type="ChEBI" id="CHEBI:60344"/>
        <dbReference type="EC" id="4.98.1.1"/>
    </reaction>
</comment>
<evidence type="ECO:0000256" key="5">
    <source>
        <dbReference type="ARBA" id="ARBA00023133"/>
    </source>
</evidence>
<comment type="caution">
    <text evidence="11">The sequence shown here is derived from an EMBL/GenBank/DDBJ whole genome shotgun (WGS) entry which is preliminary data.</text>
</comment>
<comment type="catalytic activity">
    <reaction evidence="8">
        <text>Fe-coproporphyrin III + 2 H(+) = coproporphyrin III + Fe(2+)</text>
        <dbReference type="Rhea" id="RHEA:49572"/>
        <dbReference type="ChEBI" id="CHEBI:15378"/>
        <dbReference type="ChEBI" id="CHEBI:29033"/>
        <dbReference type="ChEBI" id="CHEBI:68438"/>
        <dbReference type="ChEBI" id="CHEBI:131725"/>
        <dbReference type="EC" id="4.99.1.9"/>
    </reaction>
    <physiologicalReaction direction="right-to-left" evidence="8">
        <dbReference type="Rhea" id="RHEA:49574"/>
    </physiologicalReaction>
</comment>
<evidence type="ECO:0000256" key="4">
    <source>
        <dbReference type="ARBA" id="ARBA00023004"/>
    </source>
</evidence>
<dbReference type="GO" id="GO:0006783">
    <property type="term" value="P:heme biosynthetic process"/>
    <property type="evidence" value="ECO:0007669"/>
    <property type="project" value="UniProtKB-UniRule"/>
</dbReference>
<dbReference type="GO" id="GO:0005737">
    <property type="term" value="C:cytoplasm"/>
    <property type="evidence" value="ECO:0007669"/>
    <property type="project" value="UniProtKB-SubCell"/>
</dbReference>
<evidence type="ECO:0000256" key="1">
    <source>
        <dbReference type="ARBA" id="ARBA00007718"/>
    </source>
</evidence>
<dbReference type="RefSeq" id="WP_134082634.1">
    <property type="nucleotide sequence ID" value="NZ_SOQX01000003.1"/>
</dbReference>
<dbReference type="PANTHER" id="PTHR11108">
    <property type="entry name" value="FERROCHELATASE"/>
    <property type="match status" value="1"/>
</dbReference>
<evidence type="ECO:0000256" key="3">
    <source>
        <dbReference type="ARBA" id="ARBA00022723"/>
    </source>
</evidence>
<dbReference type="GO" id="GO:0046872">
    <property type="term" value="F:metal ion binding"/>
    <property type="evidence" value="ECO:0007669"/>
    <property type="project" value="UniProtKB-KW"/>
</dbReference>
<dbReference type="AlphaFoldDB" id="A0A4R8IL70"/>
<dbReference type="OrthoDB" id="9809741at2"/>
<dbReference type="Proteomes" id="UP000294914">
    <property type="component" value="Unassembled WGS sequence"/>
</dbReference>
<dbReference type="FunFam" id="3.40.50.1400:FF:000002">
    <property type="entry name" value="Ferrochelatase"/>
    <property type="match status" value="1"/>
</dbReference>
<keyword evidence="7 9" id="KW-0627">Porphyrin biosynthesis</keyword>
<keyword evidence="3 9" id="KW-0479">Metal-binding</keyword>
<keyword evidence="5 9" id="KW-0350">Heme biosynthesis</keyword>
<evidence type="ECO:0000256" key="6">
    <source>
        <dbReference type="ARBA" id="ARBA00023239"/>
    </source>
</evidence>
<feature type="binding site" evidence="9">
    <location>
        <position position="291"/>
    </location>
    <ligand>
        <name>Fe(2+)</name>
        <dbReference type="ChEBI" id="CHEBI:29033"/>
    </ligand>
</feature>
<protein>
    <recommendedName>
        <fullName evidence="9 10">Ferrochelatase</fullName>
        <ecNumber evidence="9 10">4.98.1.1</ecNumber>
    </recommendedName>
    <alternativeName>
        <fullName evidence="9">Heme synthase</fullName>
    </alternativeName>
    <alternativeName>
        <fullName evidence="9">Protoheme ferro-lyase</fullName>
    </alternativeName>
</protein>
<dbReference type="InterPro" id="IPR033644">
    <property type="entry name" value="Ferrochelatase_C"/>
</dbReference>
<gene>
    <name evidence="9" type="primary">hemH</name>
    <name evidence="11" type="ORF">EDC23_1420</name>
</gene>
<keyword evidence="6 9" id="KW-0456">Lyase</keyword>
<comment type="similarity">
    <text evidence="1 9 10">Belongs to the ferrochelatase family.</text>
</comment>
<dbReference type="Pfam" id="PF00762">
    <property type="entry name" value="Ferrochelatase"/>
    <property type="match status" value="1"/>
</dbReference>
<dbReference type="InterPro" id="IPR019772">
    <property type="entry name" value="Ferrochelatase_AS"/>
</dbReference>
<dbReference type="NCBIfam" id="TIGR00109">
    <property type="entry name" value="hemH"/>
    <property type="match status" value="1"/>
</dbReference>
<dbReference type="GO" id="GO:0004325">
    <property type="term" value="F:ferrochelatase activity"/>
    <property type="evidence" value="ECO:0007669"/>
    <property type="project" value="UniProtKB-UniRule"/>
</dbReference>
<dbReference type="CDD" id="cd03411">
    <property type="entry name" value="Ferrochelatase_N"/>
    <property type="match status" value="1"/>
</dbReference>
<keyword evidence="12" id="KW-1185">Reference proteome</keyword>
<evidence type="ECO:0000256" key="7">
    <source>
        <dbReference type="ARBA" id="ARBA00023244"/>
    </source>
</evidence>
<evidence type="ECO:0000256" key="9">
    <source>
        <dbReference type="HAMAP-Rule" id="MF_00323"/>
    </source>
</evidence>
<dbReference type="Gene3D" id="3.40.50.1400">
    <property type="match status" value="2"/>
</dbReference>
<evidence type="ECO:0000313" key="11">
    <source>
        <dbReference type="EMBL" id="TDY01531.1"/>
    </source>
</evidence>
<dbReference type="UniPathway" id="UPA00252">
    <property type="reaction ID" value="UER00325"/>
</dbReference>
<keyword evidence="4 9" id="KW-0408">Iron</keyword>
<dbReference type="PROSITE" id="PS00534">
    <property type="entry name" value="FERROCHELATASE"/>
    <property type="match status" value="1"/>
</dbReference>
<proteinExistence type="inferred from homology"/>
<dbReference type="PANTHER" id="PTHR11108:SF1">
    <property type="entry name" value="FERROCHELATASE, MITOCHONDRIAL"/>
    <property type="match status" value="1"/>
</dbReference>
<organism evidence="11 12">
    <name type="scientific">Thiohalophilus thiocyanatoxydans</name>
    <dbReference type="NCBI Taxonomy" id="381308"/>
    <lineage>
        <taxon>Bacteria</taxon>
        <taxon>Pseudomonadati</taxon>
        <taxon>Pseudomonadota</taxon>
        <taxon>Gammaproteobacteria</taxon>
        <taxon>Thiohalomonadales</taxon>
        <taxon>Thiohalophilaceae</taxon>
        <taxon>Thiohalophilus</taxon>
    </lineage>
</organism>
<sequence length="361" mass="40699">MAFKGSPGFTHDQPDQIGILLTNLGTPDAPDSGAVRRYLAEFLADPRIVEMPRWLWRIILHGVILRIRPPKVAHAYASVWREDGSPLLVYTRKQARALQPALENLFQQPVTVAMGMRYGTPSLAAGLNELKAAGARRILVLPLYPQYSATTTASTFDAIADELKTWRWLPELHMLTQYHDHPGYISALCTTIEQFQQQHGIPQKLLFSFHGLPKRYLLAGDPYFCQCHKTARLVAEQLGLADDAWQVTFQSRFGREEWLQPYTDFTLKALPGEGIRHVQVISPGFASDCLETLEEIDMQNREFFLKAGGEHFDYIPALNDRPEHIRFLADLVSEHTGAWQSVPIADAVTREQLAKKEGAGQ</sequence>
<reference evidence="11 12" key="1">
    <citation type="submission" date="2019-03" db="EMBL/GenBank/DDBJ databases">
        <title>Genomic Encyclopedia of Type Strains, Phase IV (KMG-IV): sequencing the most valuable type-strain genomes for metagenomic binning, comparative biology and taxonomic classification.</title>
        <authorList>
            <person name="Goeker M."/>
        </authorList>
    </citation>
    <scope>NUCLEOTIDE SEQUENCE [LARGE SCALE GENOMIC DNA]</scope>
    <source>
        <strain evidence="11 12">DSM 16326</strain>
    </source>
</reference>
<dbReference type="CDD" id="cd00419">
    <property type="entry name" value="Ferrochelatase_C"/>
    <property type="match status" value="1"/>
</dbReference>
<evidence type="ECO:0000256" key="2">
    <source>
        <dbReference type="ARBA" id="ARBA00022490"/>
    </source>
</evidence>
<accession>A0A4R8IL70</accession>